<reference evidence="1 2" key="1">
    <citation type="submission" date="2015-11" db="EMBL/GenBank/DDBJ databases">
        <title>Exploring the genomic traits of fungus-feeding bacterial genus Collimonas.</title>
        <authorList>
            <person name="Song C."/>
            <person name="Schmidt R."/>
            <person name="de Jager V."/>
            <person name="Krzyzanowska D."/>
            <person name="Jongedijk E."/>
            <person name="Cankar K."/>
            <person name="Beekwilder J."/>
            <person name="van Veen A."/>
            <person name="de Boer W."/>
            <person name="van Veen J.A."/>
            <person name="Garbeva P."/>
        </authorList>
    </citation>
    <scope>NUCLEOTIDE SEQUENCE [LARGE SCALE GENOMIC DNA]</scope>
    <source>
        <strain evidence="1 2">Ter282</strain>
    </source>
</reference>
<organism evidence="1 2">
    <name type="scientific">Collimonas arenae</name>
    <dbReference type="NCBI Taxonomy" id="279058"/>
    <lineage>
        <taxon>Bacteria</taxon>
        <taxon>Pseudomonadati</taxon>
        <taxon>Pseudomonadota</taxon>
        <taxon>Betaproteobacteria</taxon>
        <taxon>Burkholderiales</taxon>
        <taxon>Oxalobacteraceae</taxon>
        <taxon>Collimonas</taxon>
    </lineage>
</organism>
<dbReference type="EMBL" id="CP013235">
    <property type="protein sequence ID" value="AMP10676.1"/>
    <property type="molecule type" value="Genomic_DNA"/>
</dbReference>
<evidence type="ECO:0000313" key="1">
    <source>
        <dbReference type="EMBL" id="AMP10676.1"/>
    </source>
</evidence>
<sequence>MGRCVIFDPSQDLPDIERDGNHLAGIEFEGVTSENVLIAEASIWSIWPAPVSRWGIVAQLPMLILNVRTCSRSKQ</sequence>
<proteinExistence type="predicted"/>
<dbReference type="Proteomes" id="UP000071778">
    <property type="component" value="Chromosome"/>
</dbReference>
<gene>
    <name evidence="1" type="ORF">CAter282_2954</name>
</gene>
<name>A0A127QL07_9BURK</name>
<dbReference type="AlphaFoldDB" id="A0A127QL07"/>
<protein>
    <submittedName>
        <fullName evidence="1">Uncharacterized protein</fullName>
    </submittedName>
</protein>
<accession>A0A127QL07</accession>
<dbReference type="PATRIC" id="fig|279058.17.peg.3211"/>
<evidence type="ECO:0000313" key="2">
    <source>
        <dbReference type="Proteomes" id="UP000071778"/>
    </source>
</evidence>
<keyword evidence="2" id="KW-1185">Reference proteome</keyword>